<accession>A0A8H4ENU7</accession>
<protein>
    <submittedName>
        <fullName evidence="2">Uncharacterized protein</fullName>
    </submittedName>
</protein>
<evidence type="ECO:0000313" key="2">
    <source>
        <dbReference type="EMBL" id="KAF0525067.1"/>
    </source>
</evidence>
<comment type="caution">
    <text evidence="2">The sequence shown here is derived from an EMBL/GenBank/DDBJ whole genome shotgun (WGS) entry which is preliminary data.</text>
</comment>
<dbReference type="EMBL" id="WTPW01000305">
    <property type="protein sequence ID" value="KAF0525067.1"/>
    <property type="molecule type" value="Genomic_DNA"/>
</dbReference>
<evidence type="ECO:0000313" key="3">
    <source>
        <dbReference type="Proteomes" id="UP000439903"/>
    </source>
</evidence>
<sequence>MEKEVLKMQNMAIQESNIEDRRREDSKTPIINKKKKHKDQEDHIDGVQEDPSTTIPSISLQGQSSRIELISSRNRHDINNTI</sequence>
<feature type="compositionally biased region" description="Polar residues" evidence="1">
    <location>
        <begin position="50"/>
        <end position="63"/>
    </location>
</feature>
<evidence type="ECO:0000256" key="1">
    <source>
        <dbReference type="SAM" id="MobiDB-lite"/>
    </source>
</evidence>
<feature type="region of interest" description="Disordered" evidence="1">
    <location>
        <begin position="13"/>
        <end position="63"/>
    </location>
</feature>
<proteinExistence type="predicted"/>
<organism evidence="2 3">
    <name type="scientific">Gigaspora margarita</name>
    <dbReference type="NCBI Taxonomy" id="4874"/>
    <lineage>
        <taxon>Eukaryota</taxon>
        <taxon>Fungi</taxon>
        <taxon>Fungi incertae sedis</taxon>
        <taxon>Mucoromycota</taxon>
        <taxon>Glomeromycotina</taxon>
        <taxon>Glomeromycetes</taxon>
        <taxon>Diversisporales</taxon>
        <taxon>Gigasporaceae</taxon>
        <taxon>Gigaspora</taxon>
    </lineage>
</organism>
<feature type="compositionally biased region" description="Basic and acidic residues" evidence="1">
    <location>
        <begin position="18"/>
        <end position="27"/>
    </location>
</feature>
<reference evidence="2 3" key="1">
    <citation type="journal article" date="2019" name="Environ. Microbiol.">
        <title>At the nexus of three kingdoms: the genome of the mycorrhizal fungus Gigaspora margarita provides insights into plant, endobacterial and fungal interactions.</title>
        <authorList>
            <person name="Venice F."/>
            <person name="Ghignone S."/>
            <person name="Salvioli di Fossalunga A."/>
            <person name="Amselem J."/>
            <person name="Novero M."/>
            <person name="Xianan X."/>
            <person name="Sedzielewska Toro K."/>
            <person name="Morin E."/>
            <person name="Lipzen A."/>
            <person name="Grigoriev I.V."/>
            <person name="Henrissat B."/>
            <person name="Martin F.M."/>
            <person name="Bonfante P."/>
        </authorList>
    </citation>
    <scope>NUCLEOTIDE SEQUENCE [LARGE SCALE GENOMIC DNA]</scope>
    <source>
        <strain evidence="2 3">BEG34</strain>
    </source>
</reference>
<keyword evidence="3" id="KW-1185">Reference proteome</keyword>
<name>A0A8H4ENU7_GIGMA</name>
<gene>
    <name evidence="2" type="ORF">F8M41_014804</name>
</gene>
<dbReference type="AlphaFoldDB" id="A0A8H4ENU7"/>
<dbReference type="Proteomes" id="UP000439903">
    <property type="component" value="Unassembled WGS sequence"/>
</dbReference>